<evidence type="ECO:0000313" key="26">
    <source>
        <dbReference type="Proteomes" id="UP000888100"/>
    </source>
</evidence>
<feature type="domain" description="RdRp catalytic" evidence="22">
    <location>
        <begin position="1417"/>
        <end position="1547"/>
    </location>
</feature>
<evidence type="ECO:0000256" key="1">
    <source>
        <dbReference type="ARBA" id="ARBA00002583"/>
    </source>
</evidence>
<keyword evidence="16" id="KW-0693">Viral RNA replication</keyword>
<dbReference type="Pfam" id="PF00680">
    <property type="entry name" value="RdRP_1"/>
    <property type="match status" value="1"/>
</dbReference>
<dbReference type="InterPro" id="IPR001205">
    <property type="entry name" value="RNA-dir_pol_C"/>
</dbReference>
<proteinExistence type="predicted"/>
<keyword evidence="8" id="KW-0645">Protease</keyword>
<keyword evidence="10" id="KW-0812">Transmembrane</keyword>
<evidence type="ECO:0000256" key="5">
    <source>
        <dbReference type="ARBA" id="ARBA00004379"/>
    </source>
</evidence>
<dbReference type="GO" id="GO:0003723">
    <property type="term" value="F:RNA binding"/>
    <property type="evidence" value="ECO:0007669"/>
    <property type="project" value="InterPro"/>
</dbReference>
<dbReference type="GO" id="GO:0006508">
    <property type="term" value="P:proteolysis"/>
    <property type="evidence" value="ECO:0007669"/>
    <property type="project" value="UniProtKB-KW"/>
</dbReference>
<evidence type="ECO:0000259" key="23">
    <source>
        <dbReference type="PROSITE" id="PS51218"/>
    </source>
</evidence>
<dbReference type="InterPro" id="IPR043504">
    <property type="entry name" value="Peptidase_S1_PA_chymotrypsin"/>
</dbReference>
<dbReference type="EMBL" id="MN837498">
    <property type="protein sequence ID" value="QJC19295.1"/>
    <property type="molecule type" value="Genomic_RNA"/>
</dbReference>
<keyword evidence="26" id="KW-1185">Reference proteome</keyword>
<keyword evidence="7" id="KW-0696">RNA-directed RNA polymerase</keyword>
<evidence type="ECO:0000259" key="24">
    <source>
        <dbReference type="PROSITE" id="PS51874"/>
    </source>
</evidence>
<dbReference type="RefSeq" id="YP_010840339.1">
    <property type="nucleotide sequence ID" value="NC_078628.1"/>
</dbReference>
<dbReference type="InterPro" id="IPR000605">
    <property type="entry name" value="Helicase_SF3_ssDNA/RNA_vir"/>
</dbReference>
<dbReference type="Gene3D" id="3.30.70.270">
    <property type="match status" value="1"/>
</dbReference>
<dbReference type="PROSITE" id="PS51218">
    <property type="entry name" value="SF3_HELICASE_2"/>
    <property type="match status" value="1"/>
</dbReference>
<keyword evidence="11" id="KW-0548">Nucleotidyltransferase</keyword>
<dbReference type="InterPro" id="IPR007094">
    <property type="entry name" value="RNA-dir_pol_PSvirus"/>
</dbReference>
<sequence length="1856" mass="209991">MRFYKDDPIADVIVHFTGNDTQYLLDTYFKTVCTTDSVLLRRIKDTQTSFLKLAYSAFCLEMAQSAQEVFEVDNMTLIYAYFQEFLHCTISDSKKLSEVRAYIRSAYACRFGHFVEIDEYTRDSLDETYTGLEAQGISNLALSMARWVPTQIKKCINFGVSSVIEAFQEHFNKLLAQYCPAAFNVCTWVTNVWSMIKEWIESIVKETSWFLQGCKELISWGMCIIASCCALGVLEKVLIAMGMISESFDLVGLFVRSAIVGAFCVSVKSHTLVNTHELVACASIAVSVIGSVMTAAFRPAKGVTAQFEALNVLEGLATQLTSFCDSTLTAMGKSCSAFNQICTAGSNLKNIAGKLLSMIANFVYKILGLESAFLKDAALIFSQDVDGWLRNISWCQEQFLLKAYISQDDLLTLRSLITKGEKMRQRLLEGDVKVSPTISNLITKGCDEINKLMRESAMHCSKAIRKIPFVIFAQGDSRVGKTLLVNKLVEDFCELLEVDDEAVYARNTSDQYWSGYRRQPIVVMDDFAAVASEPSAEAQMIPLVSSCPYPLNMAAIEEKGMHFDSPIIMCSSNFLEPSPEAKIRDNMAFRNRRHVLLTVEIKDGVEYDKDDFTANQRYRIKSWFHDDYVVDATFETYGDLLAYCTTKWEKHVEEQEANLSNVKSGKEKQSGHFATFEQLVDLAVSLNMNKETMQARFKAEATEFVYMFSSGRKNFITHCYMNKEGKVMLEKGSYNSPADVQLLKKSEPMLMRSYAFLKYNQDTNLIVRTHLAELANEDYYDENMNFVGTIGTPAFHRQIASFLEKMPQWQKCILCGMGHCLMRKSKETWYTHVKSSFVSMMKSVYETEISDWPVPLKVLAGTVLATLLGTTFWKMFSHLRDAGNGGIFVGNAAAAFAGSATIAEAQSRKPNRFEVGQYRYRNVAVRQRTWSNAQMSFDQSVVSIMAKTKASFRMGSQDVQILLVPGRRFIGFGHFFSRLTTPVKVQIISSDNSYWHFFNPKNFKMVEGSELGVYDCPTLQDISHSVWDLFCFDSEKSLPTTFMAEMLTCKYDTVTKIVQPTWAELNCKVVKEANDVRDGNYIRKVDQYISYNAPTVSQDCGSLIVANVGNQKKIVGMHVAGLEGKFGHACFLPPLRPVSQAQGAEFYFDMYPQEHECTEGIAMVGELKEGIYVPLPTKTSLQEVPVEWQLDTPCDRIPSILTTNDVRLVGTEHEGYDPFLGGVTKYSTPMMPLDQEILSKVAQDMVEQWFDCVQENEDFDEVGLDVALNGVEGMEYMERVPLATSEGFPHVLSRKNGEKGKKRFVQGDGVDLTLIPGTSVEIAYNKLKQDIAEHVPVLVGVECPKDEKLPKRKIFDTPKTRCFTILPMEYNLLVRQKFLKFVKFIMSNRETLSCQVGVNPYSMEWTRIAGQLREKGDSILCCDYSSFDGLITKQVMEKIAEMINALCGGDDVLQRSRKHLLLACCSRLAICKKNVWRVECGIPSGFPLTVICNSIFNELLIRYSYEKLLRQNRAPKMFLASFHNFVKIVTYGDDNLISVHENVRQYFNGQALKLFLAQHCIKITDGIDKTSPTLEFRSLENCDFLKRNFKKVTNSLWVAPEEKASLWSQLHYVSCNNLEMQEAYKVNLINVLRELYLHSPEEAANLRRKALQKVPWLSKADLPTINQIEVFHLMQRMMQTPDSNDDMDLLLAIDLVGLKTQPEKFSHNVVLAKNLEVREAASFFKEENPESILPIFVNCMYPMSSLPKEALVLNMSIGAGRGGLPTTSWINNTITHINSDVNKKVRTALGANKKIVLYTRTDPFPTTMIAILLGVRNGILTSDVTNPVVTRLIQECQKLKYLPDECPYLFVDKKFY</sequence>
<evidence type="ECO:0000256" key="11">
    <source>
        <dbReference type="ARBA" id="ARBA00022695"/>
    </source>
</evidence>
<dbReference type="InterPro" id="IPR043502">
    <property type="entry name" value="DNA/RNA_pol_sf"/>
</dbReference>
<feature type="domain" description="SF3 helicase" evidence="23">
    <location>
        <begin position="449"/>
        <end position="614"/>
    </location>
</feature>
<keyword evidence="14" id="KW-0788">Thiol protease</keyword>
<evidence type="ECO:0000256" key="8">
    <source>
        <dbReference type="ARBA" id="ARBA00022670"/>
    </source>
</evidence>
<dbReference type="GO" id="GO:0003724">
    <property type="term" value="F:RNA helicase activity"/>
    <property type="evidence" value="ECO:0007669"/>
    <property type="project" value="InterPro"/>
</dbReference>
<keyword evidence="13" id="KW-0378">Hydrolase</keyword>
<comment type="function">
    <text evidence="2">Thiol protease that cleaves the RNA1 and RNA2 polyproteins.</text>
</comment>
<evidence type="ECO:0000256" key="4">
    <source>
        <dbReference type="ARBA" id="ARBA00004354"/>
    </source>
</evidence>
<dbReference type="InterPro" id="IPR043128">
    <property type="entry name" value="Rev_trsase/Diguanyl_cyclase"/>
</dbReference>
<evidence type="ECO:0000256" key="10">
    <source>
        <dbReference type="ARBA" id="ARBA00022692"/>
    </source>
</evidence>
<evidence type="ECO:0000259" key="22">
    <source>
        <dbReference type="PROSITE" id="PS50507"/>
    </source>
</evidence>
<organism evidence="25 26">
    <name type="scientific">Phaseolus vulgaris severe mosaic virus</name>
    <dbReference type="NCBI Taxonomy" id="2728245"/>
    <lineage>
        <taxon>Viruses</taxon>
        <taxon>Riboviria</taxon>
        <taxon>Orthornavirae</taxon>
        <taxon>Pisuviricota</taxon>
        <taxon>Pisoniviricetes</taxon>
        <taxon>Picornavirales</taxon>
        <taxon>Secoviridae</taxon>
        <taxon>Comovirinae</taxon>
        <taxon>Comovirus</taxon>
        <taxon>Comovirus phaseoli</taxon>
    </lineage>
</organism>
<dbReference type="PRINTS" id="PR00918">
    <property type="entry name" value="CALICVIRUSNS"/>
</dbReference>
<dbReference type="GO" id="GO:0004197">
    <property type="term" value="F:cysteine-type endopeptidase activity"/>
    <property type="evidence" value="ECO:0007669"/>
    <property type="project" value="InterPro"/>
</dbReference>
<dbReference type="InterPro" id="IPR004004">
    <property type="entry name" value="Helic/Pol/Pept_Calicivir-typ"/>
</dbReference>
<evidence type="ECO:0000313" key="25">
    <source>
        <dbReference type="EMBL" id="QJC19295.1"/>
    </source>
</evidence>
<dbReference type="GO" id="GO:0006351">
    <property type="term" value="P:DNA-templated transcription"/>
    <property type="evidence" value="ECO:0007669"/>
    <property type="project" value="InterPro"/>
</dbReference>
<dbReference type="KEGG" id="vg:80551184"/>
<dbReference type="GeneID" id="80551184"/>
<protein>
    <recommendedName>
        <fullName evidence="6">RNA1 polyprotein</fullName>
    </recommendedName>
    <alternativeName>
        <fullName evidence="20">Genome polyprotein B</fullName>
    </alternativeName>
    <alternativeName>
        <fullName evidence="19">P1</fullName>
    </alternativeName>
</protein>
<keyword evidence="18" id="KW-1038">Host endoplasmic reticulum</keyword>
<evidence type="ECO:0000256" key="20">
    <source>
        <dbReference type="ARBA" id="ARBA00032135"/>
    </source>
</evidence>
<dbReference type="GO" id="GO:0044165">
    <property type="term" value="C:host cell endoplasmic reticulum"/>
    <property type="evidence" value="ECO:0007669"/>
    <property type="project" value="UniProtKB-SubCell"/>
</dbReference>
<evidence type="ECO:0000256" key="18">
    <source>
        <dbReference type="ARBA" id="ARBA00023184"/>
    </source>
</evidence>
<dbReference type="GO" id="GO:0005524">
    <property type="term" value="F:ATP binding"/>
    <property type="evidence" value="ECO:0007669"/>
    <property type="project" value="UniProtKB-KW"/>
</dbReference>
<comment type="function">
    <text evidence="21">Down-regulates the RNA1 polyprotein processing and enhances trans-cleavage of RNA2 polyproteins. The protease cofactor and the putative helicase seem to target the replication complexes to ER membranes. Their physical association causes the membrane rearrangement of host ER that may result in formation of the small membranous vesicles that are the site of viral RNA synthesis.</text>
</comment>
<dbReference type="SUPFAM" id="SSF50494">
    <property type="entry name" value="Trypsin-like serine proteases"/>
    <property type="match status" value="1"/>
</dbReference>
<evidence type="ECO:0000256" key="3">
    <source>
        <dbReference type="ARBA" id="ARBA00003682"/>
    </source>
</evidence>
<comment type="subcellular location">
    <subcellularLocation>
        <location evidence="4">Host endoplasmic reticulum</location>
    </subcellularLocation>
    <subcellularLocation>
        <location evidence="5">Host membrane</location>
        <topology evidence="5">Single-pass membrane protein</topology>
    </subcellularLocation>
</comment>
<evidence type="ECO:0000256" key="21">
    <source>
        <dbReference type="ARBA" id="ARBA00045667"/>
    </source>
</evidence>
<evidence type="ECO:0000256" key="14">
    <source>
        <dbReference type="ARBA" id="ARBA00022807"/>
    </source>
</evidence>
<accession>A0A6M3Q9W1</accession>
<dbReference type="Proteomes" id="UP000888100">
    <property type="component" value="Genome"/>
</dbReference>
<dbReference type="InterPro" id="IPR014759">
    <property type="entry name" value="Helicase_SF3_ssRNA_vir"/>
</dbReference>
<keyword evidence="9" id="KW-0808">Transferase</keyword>
<dbReference type="InterPro" id="IPR009003">
    <property type="entry name" value="Peptidase_S1_PA"/>
</dbReference>
<feature type="domain" description="Peptidase C3" evidence="24">
    <location>
        <begin position="934"/>
        <end position="1137"/>
    </location>
</feature>
<dbReference type="GO" id="GO:0044220">
    <property type="term" value="C:host cell perinuclear region of cytoplasm"/>
    <property type="evidence" value="ECO:0007669"/>
    <property type="project" value="UniProtKB-SubCell"/>
</dbReference>
<keyword evidence="15" id="KW-0067">ATP-binding</keyword>
<evidence type="ECO:0000256" key="2">
    <source>
        <dbReference type="ARBA" id="ARBA00003602"/>
    </source>
</evidence>
<evidence type="ECO:0000256" key="13">
    <source>
        <dbReference type="ARBA" id="ARBA00022801"/>
    </source>
</evidence>
<evidence type="ECO:0000256" key="6">
    <source>
        <dbReference type="ARBA" id="ARBA00020936"/>
    </source>
</evidence>
<dbReference type="GO" id="GO:0003968">
    <property type="term" value="F:RNA-directed RNA polymerase activity"/>
    <property type="evidence" value="ECO:0007669"/>
    <property type="project" value="UniProtKB-KW"/>
</dbReference>
<comment type="function">
    <text evidence="3">Replicates the viral genome.</text>
</comment>
<evidence type="ECO:0000256" key="15">
    <source>
        <dbReference type="ARBA" id="ARBA00022840"/>
    </source>
</evidence>
<dbReference type="Gene3D" id="2.40.10.10">
    <property type="entry name" value="Trypsin-like serine proteases"/>
    <property type="match status" value="1"/>
</dbReference>
<keyword evidence="17" id="KW-1133">Transmembrane helix</keyword>
<keyword evidence="17" id="KW-0472">Membrane</keyword>
<dbReference type="GO" id="GO:0039694">
    <property type="term" value="P:viral RNA genome replication"/>
    <property type="evidence" value="ECO:0007669"/>
    <property type="project" value="InterPro"/>
</dbReference>
<name>A0A6M3Q9W1_9SECO</name>
<comment type="function">
    <text evidence="1">Plays a role in RNA replication. It is covalently linked to the 5'terminus of both viral single-stranded RNA1 and RNA2 molecules.</text>
</comment>
<reference evidence="25" key="1">
    <citation type="journal article" date="2020" name="Arch. Virol.">
        <title>Complete genome sequence of a novel comovirus infecting common bean.</title>
        <authorList>
            <person name="Chiquito-Almanza E."/>
            <person name="Zamora-Aboytes J.M."/>
            <person name="Medina H.R."/>
            <person name="Acosta-Gallegos J.A."/>
            <person name="Anaya-Lopez J.L."/>
        </authorList>
    </citation>
    <scope>NUCLEOTIDE SEQUENCE</scope>
    <source>
        <strain evidence="25">CG6</strain>
    </source>
</reference>
<dbReference type="InterPro" id="IPR044067">
    <property type="entry name" value="PCV_3C_PRO"/>
</dbReference>
<evidence type="ECO:0000256" key="12">
    <source>
        <dbReference type="ARBA" id="ARBA00022741"/>
    </source>
</evidence>
<evidence type="ECO:0000256" key="16">
    <source>
        <dbReference type="ARBA" id="ARBA00022953"/>
    </source>
</evidence>
<dbReference type="PROSITE" id="PS50507">
    <property type="entry name" value="RDRP_SSRNA_POS"/>
    <property type="match status" value="1"/>
</dbReference>
<evidence type="ECO:0000256" key="9">
    <source>
        <dbReference type="ARBA" id="ARBA00022679"/>
    </source>
</evidence>
<dbReference type="SUPFAM" id="SSF56672">
    <property type="entry name" value="DNA/RNA polymerases"/>
    <property type="match status" value="1"/>
</dbReference>
<keyword evidence="12" id="KW-0547">Nucleotide-binding</keyword>
<evidence type="ECO:0000256" key="19">
    <source>
        <dbReference type="ARBA" id="ARBA00031919"/>
    </source>
</evidence>
<evidence type="ECO:0000256" key="7">
    <source>
        <dbReference type="ARBA" id="ARBA00022484"/>
    </source>
</evidence>
<evidence type="ECO:0000256" key="17">
    <source>
        <dbReference type="ARBA" id="ARBA00022989"/>
    </source>
</evidence>
<dbReference type="Pfam" id="PF00910">
    <property type="entry name" value="RNA_helicase"/>
    <property type="match status" value="1"/>
</dbReference>
<dbReference type="PROSITE" id="PS51874">
    <property type="entry name" value="PCV_3C_PRO"/>
    <property type="match status" value="1"/>
</dbReference>
<dbReference type="GO" id="GO:0033644">
    <property type="term" value="C:host cell membrane"/>
    <property type="evidence" value="ECO:0007669"/>
    <property type="project" value="UniProtKB-SubCell"/>
</dbReference>